<accession>A0A914VU85</accession>
<protein>
    <submittedName>
        <fullName evidence="2">Uncharacterized protein</fullName>
    </submittedName>
</protein>
<evidence type="ECO:0000313" key="2">
    <source>
        <dbReference type="WBParaSite" id="PSAMB.scaffold2412size23365.g17725.t1"/>
    </source>
</evidence>
<dbReference type="AlphaFoldDB" id="A0A914VU85"/>
<proteinExistence type="predicted"/>
<dbReference type="WBParaSite" id="PSAMB.scaffold2412size23365.g17725.t1">
    <property type="protein sequence ID" value="PSAMB.scaffold2412size23365.g17725.t1"/>
    <property type="gene ID" value="PSAMB.scaffold2412size23365.g17725"/>
</dbReference>
<sequence>MHFEYDPSVWNVLRLHRVDFGLDESQEKKSHGVKSGDRGGQCIVGKLRPIQRPPKFSLIQSRTSLAKCGGAPSWMNSFFEDIKDRNRNAFGHVAVKMRQKTLLEYRNRLEPIQKNEGGNIEHYNS</sequence>
<keyword evidence="1" id="KW-1185">Reference proteome</keyword>
<evidence type="ECO:0000313" key="1">
    <source>
        <dbReference type="Proteomes" id="UP000887566"/>
    </source>
</evidence>
<dbReference type="Proteomes" id="UP000887566">
    <property type="component" value="Unplaced"/>
</dbReference>
<reference evidence="2" key="1">
    <citation type="submission" date="2022-11" db="UniProtKB">
        <authorList>
            <consortium name="WormBaseParasite"/>
        </authorList>
    </citation>
    <scope>IDENTIFICATION</scope>
</reference>
<name>A0A914VU85_9BILA</name>
<organism evidence="1 2">
    <name type="scientific">Plectus sambesii</name>
    <dbReference type="NCBI Taxonomy" id="2011161"/>
    <lineage>
        <taxon>Eukaryota</taxon>
        <taxon>Metazoa</taxon>
        <taxon>Ecdysozoa</taxon>
        <taxon>Nematoda</taxon>
        <taxon>Chromadorea</taxon>
        <taxon>Plectida</taxon>
        <taxon>Plectina</taxon>
        <taxon>Plectoidea</taxon>
        <taxon>Plectidae</taxon>
        <taxon>Plectus</taxon>
    </lineage>
</organism>